<dbReference type="RefSeq" id="WP_141814732.1">
    <property type="nucleotide sequence ID" value="NZ_VFPL01000001.1"/>
</dbReference>
<sequence length="226" mass="25246">MGQKIGILAYGSLINDLGKEIEPLIIDRIACFTPFAIEYARLSSTRDDAPSLIPVKEGGAKVKAQILVLGFSTFLTQAEDMLWRRETRQKTNVKLYPRNKEPGKNSVTVIRIDNFEGVDQVIYTSIPSNISLNSPDILAGLAVQSILQEAGERKIDGVRYLLDAKRNGIKTLLSEAYEQEILKQTETKSLEAAIEKLDALRTAQLERAAAFQQQELQYLEFTKGRS</sequence>
<name>A0A5M9HF17_9SPHI</name>
<evidence type="ECO:0000313" key="1">
    <source>
        <dbReference type="EMBL" id="KAA8485390.1"/>
    </source>
</evidence>
<keyword evidence="2" id="KW-1185">Reference proteome</keyword>
<reference evidence="1 2" key="1">
    <citation type="submission" date="2019-09" db="EMBL/GenBank/DDBJ databases">
        <title>Pararcticibacter amylolyticus gen. nov., sp. nov., isolated from a rottenly hemp rope, and reclassification of Pedobacter tournemirensis as Pararcticibacter tournemirensis comb. nov.</title>
        <authorList>
            <person name="Cai Y."/>
        </authorList>
    </citation>
    <scope>NUCLEOTIDE SEQUENCE [LARGE SCALE GENOMIC DNA]</scope>
    <source>
        <strain evidence="1 2">TF5-37.2-LB10</strain>
    </source>
</reference>
<organism evidence="1 2">
    <name type="scientific">Arcticibacter tournemirensis</name>
    <dbReference type="NCBI Taxonomy" id="699437"/>
    <lineage>
        <taxon>Bacteria</taxon>
        <taxon>Pseudomonadati</taxon>
        <taxon>Bacteroidota</taxon>
        <taxon>Sphingobacteriia</taxon>
        <taxon>Sphingobacteriales</taxon>
        <taxon>Sphingobacteriaceae</taxon>
        <taxon>Arcticibacter</taxon>
    </lineage>
</organism>
<comment type="caution">
    <text evidence="1">The sequence shown here is derived from an EMBL/GenBank/DDBJ whole genome shotgun (WGS) entry which is preliminary data.</text>
</comment>
<proteinExistence type="predicted"/>
<protein>
    <recommendedName>
        <fullName evidence="3">Gamma-glutamylcyclotransferase</fullName>
    </recommendedName>
</protein>
<accession>A0A5M9HF17</accession>
<dbReference type="Proteomes" id="UP000322918">
    <property type="component" value="Unassembled WGS sequence"/>
</dbReference>
<dbReference type="OrthoDB" id="7059173at2"/>
<gene>
    <name evidence="1" type="ORF">F1649_04540</name>
</gene>
<dbReference type="AlphaFoldDB" id="A0A5M9HF17"/>
<evidence type="ECO:0000313" key="2">
    <source>
        <dbReference type="Proteomes" id="UP000322918"/>
    </source>
</evidence>
<evidence type="ECO:0008006" key="3">
    <source>
        <dbReference type="Google" id="ProtNLM"/>
    </source>
</evidence>
<dbReference type="EMBL" id="VWNE01000005">
    <property type="protein sequence ID" value="KAA8485390.1"/>
    <property type="molecule type" value="Genomic_DNA"/>
</dbReference>